<reference evidence="1" key="1">
    <citation type="submission" date="2023-06" db="EMBL/GenBank/DDBJ databases">
        <authorList>
            <person name="Byrum C.A."/>
            <person name="Fullante V.A."/>
            <person name="Ghosh G."/>
            <person name="Ivey A.L."/>
            <person name="Joby C.P."/>
            <person name="Johnson E."/>
            <person name="Kamil H.A."/>
            <person name="Martinez L."/>
            <person name="Tutelo G.A."/>
            <person name="Wilson D."/>
            <person name="Ziegler A.J."/>
            <person name="Garlena R.A."/>
            <person name="Russell D.A."/>
            <person name="Jacobs-Sera D."/>
            <person name="Hatfull G.F."/>
        </authorList>
    </citation>
    <scope>NUCLEOTIDE SEQUENCE</scope>
</reference>
<evidence type="ECO:0000313" key="1">
    <source>
        <dbReference type="EMBL" id="WKW87118.1"/>
    </source>
</evidence>
<name>A0ACD4UHL9_9CAUD</name>
<dbReference type="EMBL" id="OR159674">
    <property type="protein sequence ID" value="WKW87118.1"/>
    <property type="molecule type" value="Genomic_DNA"/>
</dbReference>
<gene>
    <name evidence="1" type="primary">81</name>
    <name evidence="1" type="ORF">SEA_NICOLE72_81</name>
</gene>
<evidence type="ECO:0000313" key="2">
    <source>
        <dbReference type="Proteomes" id="UP001654554"/>
    </source>
</evidence>
<dbReference type="Proteomes" id="UP001654554">
    <property type="component" value="Segment"/>
</dbReference>
<keyword evidence="2" id="KW-1185">Reference proteome</keyword>
<accession>A0ACD4UHL9</accession>
<organism evidence="1 2">
    <name type="scientific">Microbacterium phage Nicole72</name>
    <dbReference type="NCBI Taxonomy" id="3062838"/>
    <lineage>
        <taxon>Viruses</taxon>
        <taxon>Duplodnaviria</taxon>
        <taxon>Heunggongvirae</taxon>
        <taxon>Uroviricota</taxon>
        <taxon>Caudoviricetes</taxon>
        <taxon>Hodgkinviridae</taxon>
        <taxon>Meganvirus</taxon>
        <taxon>Meganvirus nichole72</taxon>
    </lineage>
</organism>
<sequence>MRRWRGVVAVEGVVTEDGRLIEPTACTWAEDIEDAPVPLMPVWTGERTGDGFDWSLPMIGWADRFERVEEEGRVRIYASGPLFDDATLPERLDLSVFVTEVTFAGEGVDYPLAVTHGRIRQIGLGGERVWDECVLVEQADA</sequence>
<proteinExistence type="predicted"/>
<protein>
    <submittedName>
        <fullName evidence="1">Peptidase</fullName>
    </submittedName>
</protein>